<accession>A0A6A6MTF6</accession>
<sequence>MENVTGPRTTGDLKLRTINPNDNPSLKFNYFKDPEDLKCDYKSLQAQSVGGKIQLQELASISRAVVGHLSLGRQWQHEKEIEFDSVGLPKESCSVTALA</sequence>
<name>A0A6A6MTF6_HEVBR</name>
<evidence type="ECO:0000313" key="2">
    <source>
        <dbReference type="Proteomes" id="UP000467840"/>
    </source>
</evidence>
<dbReference type="AlphaFoldDB" id="A0A6A6MTF6"/>
<gene>
    <name evidence="1" type="ORF">GH714_040227</name>
</gene>
<dbReference type="Gene3D" id="3.30.410.40">
    <property type="match status" value="1"/>
</dbReference>
<reference evidence="1 2" key="1">
    <citation type="journal article" date="2020" name="Mol. Plant">
        <title>The Chromosome-Based Rubber Tree Genome Provides New Insights into Spurge Genome Evolution and Rubber Biosynthesis.</title>
        <authorList>
            <person name="Liu J."/>
            <person name="Shi C."/>
            <person name="Shi C.C."/>
            <person name="Li W."/>
            <person name="Zhang Q.J."/>
            <person name="Zhang Y."/>
            <person name="Li K."/>
            <person name="Lu H.F."/>
            <person name="Shi C."/>
            <person name="Zhu S.T."/>
            <person name="Xiao Z.Y."/>
            <person name="Nan H."/>
            <person name="Yue Y."/>
            <person name="Zhu X.G."/>
            <person name="Wu Y."/>
            <person name="Hong X.N."/>
            <person name="Fan G.Y."/>
            <person name="Tong Y."/>
            <person name="Zhang D."/>
            <person name="Mao C.L."/>
            <person name="Liu Y.L."/>
            <person name="Hao S.J."/>
            <person name="Liu W.Q."/>
            <person name="Lv M.Q."/>
            <person name="Zhang H.B."/>
            <person name="Liu Y."/>
            <person name="Hu-Tang G.R."/>
            <person name="Wang J.P."/>
            <person name="Wang J.H."/>
            <person name="Sun Y.H."/>
            <person name="Ni S.B."/>
            <person name="Chen W.B."/>
            <person name="Zhang X.C."/>
            <person name="Jiao Y.N."/>
            <person name="Eichler E.E."/>
            <person name="Li G.H."/>
            <person name="Liu X."/>
            <person name="Gao L.Z."/>
        </authorList>
    </citation>
    <scope>NUCLEOTIDE SEQUENCE [LARGE SCALE GENOMIC DNA]</scope>
    <source>
        <strain evidence="2">cv. GT1</strain>
        <tissue evidence="1">Leaf</tissue>
    </source>
</reference>
<dbReference type="EMBL" id="JAAGAX010000005">
    <property type="protein sequence ID" value="KAF2315698.1"/>
    <property type="molecule type" value="Genomic_DNA"/>
</dbReference>
<comment type="caution">
    <text evidence="1">The sequence shown here is derived from an EMBL/GenBank/DDBJ whole genome shotgun (WGS) entry which is preliminary data.</text>
</comment>
<protein>
    <submittedName>
        <fullName evidence="1">Uncharacterized protein</fullName>
    </submittedName>
</protein>
<dbReference type="SUPFAM" id="SSF54373">
    <property type="entry name" value="FAD-linked reductases, C-terminal domain"/>
    <property type="match status" value="1"/>
</dbReference>
<evidence type="ECO:0000313" key="1">
    <source>
        <dbReference type="EMBL" id="KAF2315698.1"/>
    </source>
</evidence>
<keyword evidence="2" id="KW-1185">Reference proteome</keyword>
<dbReference type="Proteomes" id="UP000467840">
    <property type="component" value="Chromosome 15"/>
</dbReference>
<organism evidence="1 2">
    <name type="scientific">Hevea brasiliensis</name>
    <name type="common">Para rubber tree</name>
    <name type="synonym">Siphonia brasiliensis</name>
    <dbReference type="NCBI Taxonomy" id="3981"/>
    <lineage>
        <taxon>Eukaryota</taxon>
        <taxon>Viridiplantae</taxon>
        <taxon>Streptophyta</taxon>
        <taxon>Embryophyta</taxon>
        <taxon>Tracheophyta</taxon>
        <taxon>Spermatophyta</taxon>
        <taxon>Magnoliopsida</taxon>
        <taxon>eudicotyledons</taxon>
        <taxon>Gunneridae</taxon>
        <taxon>Pentapetalae</taxon>
        <taxon>rosids</taxon>
        <taxon>fabids</taxon>
        <taxon>Malpighiales</taxon>
        <taxon>Euphorbiaceae</taxon>
        <taxon>Crotonoideae</taxon>
        <taxon>Micrandreae</taxon>
        <taxon>Hevea</taxon>
    </lineage>
</organism>
<proteinExistence type="predicted"/>